<dbReference type="AlphaFoldDB" id="A0A934IG67"/>
<dbReference type="EMBL" id="JAEKPD010000007">
    <property type="protein sequence ID" value="MBJ3762835.1"/>
    <property type="molecule type" value="Genomic_DNA"/>
</dbReference>
<name>A0A934IG67_9RHOB</name>
<accession>A0A934IG67</accession>
<protein>
    <submittedName>
        <fullName evidence="2">Uncharacterized protein</fullName>
    </submittedName>
</protein>
<keyword evidence="3" id="KW-1185">Reference proteome</keyword>
<sequence>MSRADDRRRRVHDAARILPLLGVVLFALPVLWAASGPPASSARSGLYIFAVWALLIVAARALAYALSRAERGPRGPGPSP</sequence>
<keyword evidence="1" id="KW-0472">Membrane</keyword>
<gene>
    <name evidence="2" type="ORF">ILP92_08760</name>
</gene>
<evidence type="ECO:0000256" key="1">
    <source>
        <dbReference type="SAM" id="Phobius"/>
    </source>
</evidence>
<proteinExistence type="predicted"/>
<reference evidence="2" key="1">
    <citation type="submission" date="2020-12" db="EMBL/GenBank/DDBJ databases">
        <title>Bacterial taxonomy.</title>
        <authorList>
            <person name="Pan X."/>
        </authorList>
    </citation>
    <scope>NUCLEOTIDE SEQUENCE</scope>
    <source>
        <strain evidence="2">KCTC 52957</strain>
    </source>
</reference>
<organism evidence="2 3">
    <name type="scientific">Palleronia pontilimi</name>
    <dbReference type="NCBI Taxonomy" id="1964209"/>
    <lineage>
        <taxon>Bacteria</taxon>
        <taxon>Pseudomonadati</taxon>
        <taxon>Pseudomonadota</taxon>
        <taxon>Alphaproteobacteria</taxon>
        <taxon>Rhodobacterales</taxon>
        <taxon>Roseobacteraceae</taxon>
        <taxon>Palleronia</taxon>
    </lineage>
</organism>
<keyword evidence="1" id="KW-1133">Transmembrane helix</keyword>
<feature type="transmembrane region" description="Helical" evidence="1">
    <location>
        <begin position="46"/>
        <end position="66"/>
    </location>
</feature>
<feature type="transmembrane region" description="Helical" evidence="1">
    <location>
        <begin position="17"/>
        <end position="34"/>
    </location>
</feature>
<evidence type="ECO:0000313" key="2">
    <source>
        <dbReference type="EMBL" id="MBJ3762835.1"/>
    </source>
</evidence>
<keyword evidence="1" id="KW-0812">Transmembrane</keyword>
<dbReference type="Proteomes" id="UP000642488">
    <property type="component" value="Unassembled WGS sequence"/>
</dbReference>
<evidence type="ECO:0000313" key="3">
    <source>
        <dbReference type="Proteomes" id="UP000642488"/>
    </source>
</evidence>
<comment type="caution">
    <text evidence="2">The sequence shown here is derived from an EMBL/GenBank/DDBJ whole genome shotgun (WGS) entry which is preliminary data.</text>
</comment>